<dbReference type="InterPro" id="IPR050706">
    <property type="entry name" value="Cyclic-di-GMP_PDE-like"/>
</dbReference>
<dbReference type="SUPFAM" id="SSF141868">
    <property type="entry name" value="EAL domain-like"/>
    <property type="match status" value="1"/>
</dbReference>
<dbReference type="RefSeq" id="WP_274797536.1">
    <property type="nucleotide sequence ID" value="NZ_CP113528.1"/>
</dbReference>
<gene>
    <name evidence="2" type="ORF">OU989_22615</name>
</gene>
<proteinExistence type="predicted"/>
<dbReference type="GO" id="GO:0071111">
    <property type="term" value="F:cyclic-guanylate-specific phosphodiesterase activity"/>
    <property type="evidence" value="ECO:0007669"/>
    <property type="project" value="InterPro"/>
</dbReference>
<accession>A0AAJ5S059</accession>
<dbReference type="Gene3D" id="3.20.20.450">
    <property type="entry name" value="EAL domain"/>
    <property type="match status" value="1"/>
</dbReference>
<dbReference type="AlphaFoldDB" id="A0AAJ5S059"/>
<dbReference type="Pfam" id="PF00563">
    <property type="entry name" value="EAL"/>
    <property type="match status" value="1"/>
</dbReference>
<name>A0AAJ5S059_9BACI</name>
<organism evidence="2 3">
    <name type="scientific">Lysinibacillus irui</name>
    <dbReference type="NCBI Taxonomy" id="2998077"/>
    <lineage>
        <taxon>Bacteria</taxon>
        <taxon>Bacillati</taxon>
        <taxon>Bacillota</taxon>
        <taxon>Bacilli</taxon>
        <taxon>Bacillales</taxon>
        <taxon>Bacillaceae</taxon>
        <taxon>Lysinibacillus</taxon>
    </lineage>
</organism>
<dbReference type="EMBL" id="CP113528">
    <property type="protein sequence ID" value="WDV09319.1"/>
    <property type="molecule type" value="Genomic_DNA"/>
</dbReference>
<geneLocation type="plasmid" evidence="2 3">
    <name>unnamed</name>
</geneLocation>
<dbReference type="PROSITE" id="PS50883">
    <property type="entry name" value="EAL"/>
    <property type="match status" value="1"/>
</dbReference>
<evidence type="ECO:0000259" key="1">
    <source>
        <dbReference type="PROSITE" id="PS50883"/>
    </source>
</evidence>
<dbReference type="InterPro" id="IPR035919">
    <property type="entry name" value="EAL_sf"/>
</dbReference>
<evidence type="ECO:0000313" key="3">
    <source>
        <dbReference type="Proteomes" id="UP001219585"/>
    </source>
</evidence>
<sequence length="364" mass="42297">MTLFSTNYVSNRDCAIESINGKTSFALIYVKLKDSKWNEGGQNTKDDLDFLERTVSSQRGSIEWYRVYEDEFVIILDIQEASKIIKEITLNDGMVVQSLLVENRQLPALHYLRQVSNRSENAVFKDGLDIKEFSTVFQPILHKNNQLSFEALMRWNSKDLGIITPNVFIPILDREGLLINLTKKIINDVVAILNKYKQIVYITINLTASLVKDITWLLEHLESINFNENRRIAFELTEESLASIEVRDNLKRIRERGHLLFIDDFGTGYSNFQYLATFNFDGVKLDRVFMGEQTNKKVIVLLSKFIKALDLKFIIEGVERFDQFSFLLETKYDAIQGYYISQPLKQIELDNFITRMNLGLLKKI</sequence>
<keyword evidence="2" id="KW-0614">Plasmid</keyword>
<dbReference type="CDD" id="cd01948">
    <property type="entry name" value="EAL"/>
    <property type="match status" value="1"/>
</dbReference>
<dbReference type="Proteomes" id="UP001219585">
    <property type="component" value="Plasmid unnamed"/>
</dbReference>
<feature type="domain" description="EAL" evidence="1">
    <location>
        <begin position="117"/>
        <end position="357"/>
    </location>
</feature>
<evidence type="ECO:0000313" key="2">
    <source>
        <dbReference type="EMBL" id="WDV09319.1"/>
    </source>
</evidence>
<protein>
    <submittedName>
        <fullName evidence="2">EAL domain-containing protein</fullName>
    </submittedName>
</protein>
<dbReference type="SMART" id="SM00052">
    <property type="entry name" value="EAL"/>
    <property type="match status" value="1"/>
</dbReference>
<dbReference type="InterPro" id="IPR001633">
    <property type="entry name" value="EAL_dom"/>
</dbReference>
<reference evidence="2" key="1">
    <citation type="submission" date="2022-11" db="EMBL/GenBank/DDBJ databases">
        <title>Lysinibacillus irui.</title>
        <authorList>
            <person name="Akintayo S.O."/>
        </authorList>
    </citation>
    <scope>NUCLEOTIDE SEQUENCE</scope>
    <source>
        <strain evidence="2">IRB4-01</strain>
        <plasmid evidence="2">unnamed</plasmid>
    </source>
</reference>
<dbReference type="PANTHER" id="PTHR33121">
    <property type="entry name" value="CYCLIC DI-GMP PHOSPHODIESTERASE PDEF"/>
    <property type="match status" value="1"/>
</dbReference>
<dbReference type="PANTHER" id="PTHR33121:SF79">
    <property type="entry name" value="CYCLIC DI-GMP PHOSPHODIESTERASE PDED-RELATED"/>
    <property type="match status" value="1"/>
</dbReference>
<dbReference type="KEGG" id="liu:OU989_22615"/>